<comment type="caution">
    <text evidence="2">The sequence shown here is derived from an EMBL/GenBank/DDBJ whole genome shotgun (WGS) entry which is preliminary data.</text>
</comment>
<protein>
    <submittedName>
        <fullName evidence="2">Heterokaryon incompatibility protein-domain-containing protein</fullName>
    </submittedName>
</protein>
<evidence type="ECO:0000259" key="1">
    <source>
        <dbReference type="Pfam" id="PF06985"/>
    </source>
</evidence>
<dbReference type="PANTHER" id="PTHR24148:SF64">
    <property type="entry name" value="HETEROKARYON INCOMPATIBILITY DOMAIN-CONTAINING PROTEIN"/>
    <property type="match status" value="1"/>
</dbReference>
<dbReference type="Proteomes" id="UP001444661">
    <property type="component" value="Unassembled WGS sequence"/>
</dbReference>
<accession>A0ABR1S2M8</accession>
<sequence length="652" mass="75813">MAELYVPSICLRFDAYKHAPLEPSDSIRLFHLLPSVKRDAPVRFEMRQVKLNKARSKYEALSYVWGDPSGTYPVFCNGHELLVTRNCYEAMVQLRRRHRTRILWIDAVCIDQSQTPEAESERSQQIKIMGQIYESASTVLIWLGPQGRPPSVKEHWRFYSSASILYFINVPLFLLERIFLKTEWFGDKWIERDKTTFEPYAALFKQITDRPWFTRVWTVQEIAFARKCSVIMGENQMPWQHLRVMQFCLGRSVPSLLRKQVRLRKNARSLAGFKGAFDHSYKPDWKDKLLSKSFGEYAWERRRLGFMRSMRDLEVTKPHDKIYGMYSIFQGIRLPDPDYSTPLQQVAQDFTKAVTAGTRSLDMITLDLPPKRVPGMPSWVPDYLTPRSRLGEESEDSIVESVFQLLWSFKSQASGKGAFILHDSPPHKLRVRGSRVATFEKVLACHSELSSMRNLSGHLDRHWDKFRDFIRICRDWCHLCSTLPNNDAAMRYSFKCYLGADISDLRDMVPMWQEVMLYPACHRWIKPQEVAKHSNPDEDDPVTILINYLIYLSRLPRRHDLPHVEVREVQADLNRTVEWAFVLTDNGLTGRAYRTCQKGDQLWLLAGSGAPVVLRPTEVPGEFNYVTPAYFHGIMKGELWKGGESLETIDLV</sequence>
<dbReference type="Pfam" id="PF26639">
    <property type="entry name" value="Het-6_barrel"/>
    <property type="match status" value="1"/>
</dbReference>
<dbReference type="EMBL" id="JAQQWK010000011">
    <property type="protein sequence ID" value="KAK8024406.1"/>
    <property type="molecule type" value="Genomic_DNA"/>
</dbReference>
<proteinExistence type="predicted"/>
<organism evidence="2 3">
    <name type="scientific">Apiospora rasikravindrae</name>
    <dbReference type="NCBI Taxonomy" id="990691"/>
    <lineage>
        <taxon>Eukaryota</taxon>
        <taxon>Fungi</taxon>
        <taxon>Dikarya</taxon>
        <taxon>Ascomycota</taxon>
        <taxon>Pezizomycotina</taxon>
        <taxon>Sordariomycetes</taxon>
        <taxon>Xylariomycetidae</taxon>
        <taxon>Amphisphaeriales</taxon>
        <taxon>Apiosporaceae</taxon>
        <taxon>Apiospora</taxon>
    </lineage>
</organism>
<name>A0ABR1S2M8_9PEZI</name>
<evidence type="ECO:0000313" key="3">
    <source>
        <dbReference type="Proteomes" id="UP001444661"/>
    </source>
</evidence>
<dbReference type="Pfam" id="PF06985">
    <property type="entry name" value="HET"/>
    <property type="match status" value="1"/>
</dbReference>
<dbReference type="InterPro" id="IPR010730">
    <property type="entry name" value="HET"/>
</dbReference>
<evidence type="ECO:0000313" key="2">
    <source>
        <dbReference type="EMBL" id="KAK8024406.1"/>
    </source>
</evidence>
<dbReference type="PANTHER" id="PTHR24148">
    <property type="entry name" value="ANKYRIN REPEAT DOMAIN-CONTAINING PROTEIN 39 HOMOLOG-RELATED"/>
    <property type="match status" value="1"/>
</dbReference>
<feature type="domain" description="Heterokaryon incompatibility" evidence="1">
    <location>
        <begin position="58"/>
        <end position="221"/>
    </location>
</feature>
<dbReference type="InterPro" id="IPR052895">
    <property type="entry name" value="HetReg/Transcr_Mod"/>
</dbReference>
<keyword evidence="3" id="KW-1185">Reference proteome</keyword>
<reference evidence="2 3" key="1">
    <citation type="submission" date="2023-01" db="EMBL/GenBank/DDBJ databases">
        <title>Analysis of 21 Apiospora genomes using comparative genomics revels a genus with tremendous synthesis potential of carbohydrate active enzymes and secondary metabolites.</title>
        <authorList>
            <person name="Sorensen T."/>
        </authorList>
    </citation>
    <scope>NUCLEOTIDE SEQUENCE [LARGE SCALE GENOMIC DNA]</scope>
    <source>
        <strain evidence="2 3">CBS 33761</strain>
    </source>
</reference>
<gene>
    <name evidence="2" type="ORF">PG993_012472</name>
</gene>